<name>A0A7X0JRU4_9GAMM</name>
<keyword evidence="2" id="KW-1185">Reference proteome</keyword>
<dbReference type="Proteomes" id="UP000528457">
    <property type="component" value="Unassembled WGS sequence"/>
</dbReference>
<gene>
    <name evidence="1" type="ORF">HNR48_001398</name>
</gene>
<protein>
    <submittedName>
        <fullName evidence="1">Uncharacterized protein</fullName>
    </submittedName>
</protein>
<evidence type="ECO:0000313" key="1">
    <source>
        <dbReference type="EMBL" id="MBB6521120.1"/>
    </source>
</evidence>
<dbReference type="EMBL" id="JACHHT010000001">
    <property type="protein sequence ID" value="MBB6521120.1"/>
    <property type="molecule type" value="Genomic_DNA"/>
</dbReference>
<dbReference type="AlphaFoldDB" id="A0A7X0JRU4"/>
<accession>A0A7X0JRU4</accession>
<evidence type="ECO:0000313" key="2">
    <source>
        <dbReference type="Proteomes" id="UP000528457"/>
    </source>
</evidence>
<proteinExistence type="predicted"/>
<comment type="caution">
    <text evidence="1">The sequence shown here is derived from an EMBL/GenBank/DDBJ whole genome shotgun (WGS) entry which is preliminary data.</text>
</comment>
<organism evidence="1 2">
    <name type="scientific">Pseudoteredinibacter isoporae</name>
    <dbReference type="NCBI Taxonomy" id="570281"/>
    <lineage>
        <taxon>Bacteria</taxon>
        <taxon>Pseudomonadati</taxon>
        <taxon>Pseudomonadota</taxon>
        <taxon>Gammaproteobacteria</taxon>
        <taxon>Cellvibrionales</taxon>
        <taxon>Cellvibrionaceae</taxon>
        <taxon>Pseudoteredinibacter</taxon>
    </lineage>
</organism>
<reference evidence="1 2" key="1">
    <citation type="submission" date="2020-08" db="EMBL/GenBank/DDBJ databases">
        <title>Genomic Encyclopedia of Type Strains, Phase IV (KMG-IV): sequencing the most valuable type-strain genomes for metagenomic binning, comparative biology and taxonomic classification.</title>
        <authorList>
            <person name="Goeker M."/>
        </authorList>
    </citation>
    <scope>NUCLEOTIDE SEQUENCE [LARGE SCALE GENOMIC DNA]</scope>
    <source>
        <strain evidence="1 2">DSM 22368</strain>
    </source>
</reference>
<sequence>MVLEVFIQNPLPSDEALLGQKLQCYNKHS</sequence>
<dbReference type="InParanoid" id="A0A7X0JRU4"/>